<feature type="transmembrane region" description="Helical" evidence="1">
    <location>
        <begin position="98"/>
        <end position="123"/>
    </location>
</feature>
<dbReference type="InterPro" id="IPR036259">
    <property type="entry name" value="MFS_trans_sf"/>
</dbReference>
<proteinExistence type="predicted"/>
<feature type="transmembrane region" description="Helical" evidence="1">
    <location>
        <begin position="72"/>
        <end position="92"/>
    </location>
</feature>
<keyword evidence="1" id="KW-1133">Transmembrane helix</keyword>
<sequence>MGSFFSKNTVFSGLFFFFVLFSLFVLRPFRNTIAADIGTSDLTFYLFIVVLLMLLVNPLYSFIVSKIRQNRIAIYIYGFFISNLLIFLWFYIFFPKLFLIKAIFYVWYNIFNFFIVAIFWALTVNSYDIEGGKKYFGLISACGSFGASLAGFLVSNYLYDKQVLSLIITVVSLMLAVYFSSLIKRDDNDLSLRKDSSMEEVFEQFIQIKNNPLIRSFILYAFTWTCLSTALWFFQLEIVNVYAETSAEKTKVFGQADQFVPLLTLFTQIFLTSLVLRSNFLGIKFVLTIYGVLFIGAFLAISGHFSGYLLSNSGVVIFLILQGVMRPFEYGLNKPAREAVYTTLSQKEKYKSTVFIDTFTNRLGDATGGLVFNSLLTFGLVLYTAPLAIIPLAFFLVGLGAKISKNVSNENS</sequence>
<feature type="transmembrane region" description="Helical" evidence="1">
    <location>
        <begin position="217"/>
        <end position="238"/>
    </location>
</feature>
<gene>
    <name evidence="2" type="ORF">DBW97_03200</name>
</gene>
<dbReference type="AlphaFoldDB" id="A0A368BN00"/>
<dbReference type="Proteomes" id="UP000252147">
    <property type="component" value="Unassembled WGS sequence"/>
</dbReference>
<accession>A0A368BN00</accession>
<feature type="transmembrane region" description="Helical" evidence="1">
    <location>
        <begin position="135"/>
        <end position="157"/>
    </location>
</feature>
<dbReference type="SUPFAM" id="SSF103473">
    <property type="entry name" value="MFS general substrate transporter"/>
    <property type="match status" value="1"/>
</dbReference>
<feature type="transmembrane region" description="Helical" evidence="1">
    <location>
        <begin position="163"/>
        <end position="183"/>
    </location>
</feature>
<keyword evidence="1" id="KW-0472">Membrane</keyword>
<evidence type="ECO:0000313" key="3">
    <source>
        <dbReference type="Proteomes" id="UP000252147"/>
    </source>
</evidence>
<evidence type="ECO:0008006" key="4">
    <source>
        <dbReference type="Google" id="ProtNLM"/>
    </source>
</evidence>
<evidence type="ECO:0000313" key="2">
    <source>
        <dbReference type="EMBL" id="RCL38274.1"/>
    </source>
</evidence>
<feature type="transmembrane region" description="Helical" evidence="1">
    <location>
        <begin position="44"/>
        <end position="65"/>
    </location>
</feature>
<feature type="transmembrane region" description="Helical" evidence="1">
    <location>
        <begin position="380"/>
        <end position="401"/>
    </location>
</feature>
<dbReference type="PANTHER" id="PTHR43596:SF1">
    <property type="entry name" value="ADP,ATP CARRIER PROTEIN"/>
    <property type="match status" value="1"/>
</dbReference>
<feature type="transmembrane region" description="Helical" evidence="1">
    <location>
        <begin position="258"/>
        <end position="276"/>
    </location>
</feature>
<protein>
    <recommendedName>
        <fullName evidence="4">MFS transporter</fullName>
    </recommendedName>
</protein>
<organism evidence="2 3">
    <name type="scientific">SAR86 cluster bacterium</name>
    <dbReference type="NCBI Taxonomy" id="2030880"/>
    <lineage>
        <taxon>Bacteria</taxon>
        <taxon>Pseudomonadati</taxon>
        <taxon>Pseudomonadota</taxon>
        <taxon>Gammaproteobacteria</taxon>
        <taxon>SAR86 cluster</taxon>
    </lineage>
</organism>
<feature type="transmembrane region" description="Helical" evidence="1">
    <location>
        <begin position="283"/>
        <end position="301"/>
    </location>
</feature>
<dbReference type="EMBL" id="QOPD01000004">
    <property type="protein sequence ID" value="RCL38274.1"/>
    <property type="molecule type" value="Genomic_DNA"/>
</dbReference>
<comment type="caution">
    <text evidence="2">The sequence shown here is derived from an EMBL/GenBank/DDBJ whole genome shotgun (WGS) entry which is preliminary data.</text>
</comment>
<name>A0A368BN00_9GAMM</name>
<reference evidence="2 3" key="1">
    <citation type="journal article" date="2018" name="Microbiome">
        <title>Fine metagenomic profile of the Mediterranean stratified and mixed water columns revealed by assembly and recruitment.</title>
        <authorList>
            <person name="Haro-Moreno J.M."/>
            <person name="Lopez-Perez M."/>
            <person name="De La Torre J.R."/>
            <person name="Picazo A."/>
            <person name="Camacho A."/>
            <person name="Rodriguez-Valera F."/>
        </authorList>
    </citation>
    <scope>NUCLEOTIDE SEQUENCE [LARGE SCALE GENOMIC DNA]</scope>
    <source>
        <strain evidence="2">MED-G83</strain>
    </source>
</reference>
<evidence type="ECO:0000256" key="1">
    <source>
        <dbReference type="SAM" id="Phobius"/>
    </source>
</evidence>
<keyword evidence="1" id="KW-0812">Transmembrane</keyword>
<dbReference type="PANTHER" id="PTHR43596">
    <property type="entry name" value="ADP,ATP CARRIER PROTEIN"/>
    <property type="match status" value="1"/>
</dbReference>